<reference evidence="3" key="1">
    <citation type="submission" date="2023-07" db="EMBL/GenBank/DDBJ databases">
        <title>Chromosome-level genome assembly of Artemia franciscana.</title>
        <authorList>
            <person name="Jo E."/>
        </authorList>
    </citation>
    <scope>NUCLEOTIDE SEQUENCE</scope>
    <source>
        <tissue evidence="3">Whole body</tissue>
    </source>
</reference>
<dbReference type="InterPro" id="IPR036508">
    <property type="entry name" value="Chitin-bd_dom_sf"/>
</dbReference>
<dbReference type="SUPFAM" id="SSF57625">
    <property type="entry name" value="Invertebrate chitin-binding proteins"/>
    <property type="match status" value="1"/>
</dbReference>
<comment type="caution">
    <text evidence="3">The sequence shown here is derived from an EMBL/GenBank/DDBJ whole genome shotgun (WGS) entry which is preliminary data.</text>
</comment>
<evidence type="ECO:0000313" key="3">
    <source>
        <dbReference type="EMBL" id="KAK2726425.1"/>
    </source>
</evidence>
<gene>
    <name evidence="3" type="ORF">QYM36_000760</name>
</gene>
<dbReference type="GO" id="GO:0008061">
    <property type="term" value="F:chitin binding"/>
    <property type="evidence" value="ECO:0007669"/>
    <property type="project" value="InterPro"/>
</dbReference>
<feature type="domain" description="Chitin-binding type-2" evidence="2">
    <location>
        <begin position="126"/>
        <end position="184"/>
    </location>
</feature>
<feature type="chain" id="PRO_5041637597" description="Chitin-binding type-2 domain-containing protein" evidence="1">
    <location>
        <begin position="21"/>
        <end position="208"/>
    </location>
</feature>
<evidence type="ECO:0000256" key="1">
    <source>
        <dbReference type="SAM" id="SignalP"/>
    </source>
</evidence>
<dbReference type="Pfam" id="PF01607">
    <property type="entry name" value="CBM_14"/>
    <property type="match status" value="1"/>
</dbReference>
<protein>
    <recommendedName>
        <fullName evidence="2">Chitin-binding type-2 domain-containing protein</fullName>
    </recommendedName>
</protein>
<evidence type="ECO:0000259" key="2">
    <source>
        <dbReference type="PROSITE" id="PS50940"/>
    </source>
</evidence>
<proteinExistence type="predicted"/>
<evidence type="ECO:0000313" key="4">
    <source>
        <dbReference type="Proteomes" id="UP001187531"/>
    </source>
</evidence>
<keyword evidence="1" id="KW-0732">Signal</keyword>
<sequence length="208" mass="23871">MNGIQFLFGLIICCSATVLSQTFDIPRVQPLTEEQKLRRQEKHFRVSPYSVRRSFARNLGNKAEESDETGTDADQLQQVNVLPKYFATSSTEQLQRFQRLDSDAVISGRKISDAPFPVFLTIPQVTFSCGNRLPGFYADQSAGCQVYHQCLFDGRRYTHLCGVGTIFNQEHLVCDHWYNYDCSKAEIDSRVNERYQRFFTTEVPTQQG</sequence>
<keyword evidence="4" id="KW-1185">Reference proteome</keyword>
<organism evidence="3 4">
    <name type="scientific">Artemia franciscana</name>
    <name type="common">Brine shrimp</name>
    <name type="synonym">Artemia sanfranciscana</name>
    <dbReference type="NCBI Taxonomy" id="6661"/>
    <lineage>
        <taxon>Eukaryota</taxon>
        <taxon>Metazoa</taxon>
        <taxon>Ecdysozoa</taxon>
        <taxon>Arthropoda</taxon>
        <taxon>Crustacea</taxon>
        <taxon>Branchiopoda</taxon>
        <taxon>Anostraca</taxon>
        <taxon>Artemiidae</taxon>
        <taxon>Artemia</taxon>
    </lineage>
</organism>
<dbReference type="Gene3D" id="2.170.140.10">
    <property type="entry name" value="Chitin binding domain"/>
    <property type="match status" value="1"/>
</dbReference>
<dbReference type="AlphaFoldDB" id="A0AA88ID64"/>
<name>A0AA88ID64_ARTSF</name>
<dbReference type="Proteomes" id="UP001187531">
    <property type="component" value="Unassembled WGS sequence"/>
</dbReference>
<dbReference type="PROSITE" id="PS50940">
    <property type="entry name" value="CHIT_BIND_II"/>
    <property type="match status" value="1"/>
</dbReference>
<dbReference type="PANTHER" id="PTHR22933:SF43">
    <property type="entry name" value="LP10131P"/>
    <property type="match status" value="1"/>
</dbReference>
<dbReference type="PANTHER" id="PTHR22933">
    <property type="entry name" value="FI18007P1-RELATED"/>
    <property type="match status" value="1"/>
</dbReference>
<dbReference type="GO" id="GO:0005576">
    <property type="term" value="C:extracellular region"/>
    <property type="evidence" value="ECO:0007669"/>
    <property type="project" value="InterPro"/>
</dbReference>
<accession>A0AA88ID64</accession>
<dbReference type="EMBL" id="JAVRJZ010000002">
    <property type="protein sequence ID" value="KAK2726425.1"/>
    <property type="molecule type" value="Genomic_DNA"/>
</dbReference>
<dbReference type="InterPro" id="IPR002557">
    <property type="entry name" value="Chitin-bd_dom"/>
</dbReference>
<dbReference type="InterPro" id="IPR052976">
    <property type="entry name" value="Scoloptoxin-like"/>
</dbReference>
<feature type="signal peptide" evidence="1">
    <location>
        <begin position="1"/>
        <end position="20"/>
    </location>
</feature>